<evidence type="ECO:0000313" key="2">
    <source>
        <dbReference type="Proteomes" id="UP000318815"/>
    </source>
</evidence>
<dbReference type="EMBL" id="VOHS01000016">
    <property type="protein sequence ID" value="TWV99399.1"/>
    <property type="molecule type" value="Genomic_DNA"/>
</dbReference>
<dbReference type="OrthoDB" id="9785911at2"/>
<protein>
    <recommendedName>
        <fullName evidence="3">GNAT family N-acetyltransferase</fullName>
    </recommendedName>
</protein>
<dbReference type="RefSeq" id="WP_146306192.1">
    <property type="nucleotide sequence ID" value="NZ_VOHS01000016.1"/>
</dbReference>
<dbReference type="Gene3D" id="3.40.630.30">
    <property type="match status" value="1"/>
</dbReference>
<organism evidence="1 2">
    <name type="scientific">Chitinophaga pinensis</name>
    <dbReference type="NCBI Taxonomy" id="79329"/>
    <lineage>
        <taxon>Bacteria</taxon>
        <taxon>Pseudomonadati</taxon>
        <taxon>Bacteroidota</taxon>
        <taxon>Chitinophagia</taxon>
        <taxon>Chitinophagales</taxon>
        <taxon>Chitinophagaceae</taxon>
        <taxon>Chitinophaga</taxon>
    </lineage>
</organism>
<reference evidence="1 2" key="1">
    <citation type="submission" date="2019-08" db="EMBL/GenBank/DDBJ databases">
        <title>Whole genome sequencing of chitin degrading bacteria Chitinophaga pinensis YS16.</title>
        <authorList>
            <person name="Singh R.P."/>
            <person name="Manchanda G."/>
            <person name="Maurya I.K."/>
            <person name="Joshi N.K."/>
            <person name="Srivastava A.K."/>
        </authorList>
    </citation>
    <scope>NUCLEOTIDE SEQUENCE [LARGE SCALE GENOMIC DNA]</scope>
    <source>
        <strain evidence="1 2">YS-16</strain>
    </source>
</reference>
<proteinExistence type="predicted"/>
<keyword evidence="2" id="KW-1185">Reference proteome</keyword>
<name>A0A5C6LSG4_9BACT</name>
<comment type="caution">
    <text evidence="1">The sequence shown here is derived from an EMBL/GenBank/DDBJ whole genome shotgun (WGS) entry which is preliminary data.</text>
</comment>
<accession>A0A5C6LSG4</accession>
<dbReference type="AlphaFoldDB" id="A0A5C6LSG4"/>
<evidence type="ECO:0008006" key="3">
    <source>
        <dbReference type="Google" id="ProtNLM"/>
    </source>
</evidence>
<sequence length="334" mass="38025">MMSFNVVTIYDNRRWDRFVKNANMSDFNHTWHYHSTAADGEPLLLVYEEESEFIALPVIRKHEGEADGKRQYALYSYAGPICSTNFALLNSGMQERFESVLKVFLEQHTIISVSVQLHPLIHKNFKPLGLGVLRKNPESMLINVSDGPDMRQEHYGDNFSNEVTLLKRKGYTVRQAVAIQDVDSFGEIFRRNMSPLNKNAADHYDKAWFRQMLRPAGFDTSLLLAGQGTQTAAGALLTFCNDLMQFHLAATHENFLFDAPLRVLLHEAVMLGRTLGMQYMQLEGLAGRPEVLFACKAFSPELYPGFKTWQISYGEADCRDARSRKLHQHLSVAV</sequence>
<dbReference type="InterPro" id="IPR016181">
    <property type="entry name" value="Acyl_CoA_acyltransferase"/>
</dbReference>
<dbReference type="SUPFAM" id="SSF55729">
    <property type="entry name" value="Acyl-CoA N-acyltransferases (Nat)"/>
    <property type="match status" value="2"/>
</dbReference>
<evidence type="ECO:0000313" key="1">
    <source>
        <dbReference type="EMBL" id="TWV99399.1"/>
    </source>
</evidence>
<gene>
    <name evidence="1" type="ORF">FEF09_16785</name>
</gene>
<dbReference type="Proteomes" id="UP000318815">
    <property type="component" value="Unassembled WGS sequence"/>
</dbReference>